<name>A0A0E9XDF2_ANGAN</name>
<dbReference type="EMBL" id="GBXM01008101">
    <property type="protein sequence ID" value="JAI00477.1"/>
    <property type="molecule type" value="Transcribed_RNA"/>
</dbReference>
<evidence type="ECO:0000313" key="1">
    <source>
        <dbReference type="EMBL" id="JAI00477.1"/>
    </source>
</evidence>
<organism evidence="1">
    <name type="scientific">Anguilla anguilla</name>
    <name type="common">European freshwater eel</name>
    <name type="synonym">Muraena anguilla</name>
    <dbReference type="NCBI Taxonomy" id="7936"/>
    <lineage>
        <taxon>Eukaryota</taxon>
        <taxon>Metazoa</taxon>
        <taxon>Chordata</taxon>
        <taxon>Craniata</taxon>
        <taxon>Vertebrata</taxon>
        <taxon>Euteleostomi</taxon>
        <taxon>Actinopterygii</taxon>
        <taxon>Neopterygii</taxon>
        <taxon>Teleostei</taxon>
        <taxon>Anguilliformes</taxon>
        <taxon>Anguillidae</taxon>
        <taxon>Anguilla</taxon>
    </lineage>
</organism>
<proteinExistence type="predicted"/>
<reference evidence="1" key="1">
    <citation type="submission" date="2014-11" db="EMBL/GenBank/DDBJ databases">
        <authorList>
            <person name="Amaro Gonzalez C."/>
        </authorList>
    </citation>
    <scope>NUCLEOTIDE SEQUENCE</scope>
</reference>
<accession>A0A0E9XDF2</accession>
<dbReference type="AlphaFoldDB" id="A0A0E9XDF2"/>
<reference evidence="1" key="2">
    <citation type="journal article" date="2015" name="Fish Shellfish Immunol.">
        <title>Early steps in the European eel (Anguilla anguilla)-Vibrio vulnificus interaction in the gills: Role of the RtxA13 toxin.</title>
        <authorList>
            <person name="Callol A."/>
            <person name="Pajuelo D."/>
            <person name="Ebbesson L."/>
            <person name="Teles M."/>
            <person name="MacKenzie S."/>
            <person name="Amaro C."/>
        </authorList>
    </citation>
    <scope>NUCLEOTIDE SEQUENCE</scope>
</reference>
<sequence>MFCTAVFFGLRFYFWGVLLHSYNVGR</sequence>
<protein>
    <submittedName>
        <fullName evidence="1">Uncharacterized protein</fullName>
    </submittedName>
</protein>